<reference evidence="2 3" key="1">
    <citation type="submission" date="2017-02" db="EMBL/GenBank/DDBJ databases">
        <authorList>
            <person name="Peterson S.W."/>
        </authorList>
    </citation>
    <scope>NUCLEOTIDE SEQUENCE [LARGE SCALE GENOMIC DNA]</scope>
    <source>
        <strain evidence="2 3">B Ar 00.02</strain>
    </source>
</reference>
<evidence type="ECO:0000256" key="1">
    <source>
        <dbReference type="ARBA" id="ARBA00005564"/>
    </source>
</evidence>
<dbReference type="Pfam" id="PF10282">
    <property type="entry name" value="Lactonase"/>
    <property type="match status" value="1"/>
</dbReference>
<dbReference type="InterPro" id="IPR050282">
    <property type="entry name" value="Cycloisomerase_2"/>
</dbReference>
<dbReference type="Proteomes" id="UP000195913">
    <property type="component" value="Unassembled WGS sequence"/>
</dbReference>
<evidence type="ECO:0000313" key="2">
    <source>
        <dbReference type="EMBL" id="SJM64157.1"/>
    </source>
</evidence>
<dbReference type="SUPFAM" id="SSF50974">
    <property type="entry name" value="Nitrous oxide reductase, N-terminal domain"/>
    <property type="match status" value="1"/>
</dbReference>
<dbReference type="GO" id="GO:0017057">
    <property type="term" value="F:6-phosphogluconolactonase activity"/>
    <property type="evidence" value="ECO:0007669"/>
    <property type="project" value="TreeGrafter"/>
</dbReference>
<dbReference type="GO" id="GO:0005829">
    <property type="term" value="C:cytosol"/>
    <property type="evidence" value="ECO:0007669"/>
    <property type="project" value="TreeGrafter"/>
</dbReference>
<comment type="similarity">
    <text evidence="1">Belongs to the cycloisomerase 2 family.</text>
</comment>
<proteinExistence type="inferred from homology"/>
<organism evidence="2 3">
    <name type="scientific">Arthrobacter rhombi</name>
    <dbReference type="NCBI Taxonomy" id="71253"/>
    <lineage>
        <taxon>Bacteria</taxon>
        <taxon>Bacillati</taxon>
        <taxon>Actinomycetota</taxon>
        <taxon>Actinomycetes</taxon>
        <taxon>Micrococcales</taxon>
        <taxon>Micrococcaceae</taxon>
        <taxon>Arthrobacter</taxon>
    </lineage>
</organism>
<dbReference type="InterPro" id="IPR011045">
    <property type="entry name" value="N2O_reductase_N"/>
</dbReference>
<dbReference type="PANTHER" id="PTHR30344">
    <property type="entry name" value="6-PHOSPHOGLUCONOLACTONASE-RELATED"/>
    <property type="match status" value="1"/>
</dbReference>
<dbReference type="InterPro" id="IPR019405">
    <property type="entry name" value="Lactonase_7-beta_prop"/>
</dbReference>
<dbReference type="EMBL" id="FUHW01000028">
    <property type="protein sequence ID" value="SJM64157.1"/>
    <property type="molecule type" value="Genomic_DNA"/>
</dbReference>
<evidence type="ECO:0000313" key="3">
    <source>
        <dbReference type="Proteomes" id="UP000195913"/>
    </source>
</evidence>
<protein>
    <recommendedName>
        <fullName evidence="4">6-phosphogluconolactonase</fullName>
    </recommendedName>
</protein>
<keyword evidence="3" id="KW-1185">Reference proteome</keyword>
<gene>
    <name evidence="2" type="ORF">FM101_08400</name>
</gene>
<dbReference type="AlphaFoldDB" id="A0A1R4G7X0"/>
<dbReference type="PANTHER" id="PTHR30344:SF1">
    <property type="entry name" value="6-PHOSPHOGLUCONOLACTONASE"/>
    <property type="match status" value="1"/>
</dbReference>
<dbReference type="RefSeq" id="WP_179204274.1">
    <property type="nucleotide sequence ID" value="NZ_FUHW01000028.1"/>
</dbReference>
<evidence type="ECO:0008006" key="4">
    <source>
        <dbReference type="Google" id="ProtNLM"/>
    </source>
</evidence>
<dbReference type="Gene3D" id="2.130.10.10">
    <property type="entry name" value="YVTN repeat-like/Quinoprotein amine dehydrogenase"/>
    <property type="match status" value="1"/>
</dbReference>
<sequence length="350" mass="36633">MNQTHVYVGCAKAGTVETFAFDPATGTLSPAGEPVGVEGVRSLASSRERGLLYAGASSKPPMLNVLDIDGSTGRLSNAARVQLADNTAYISLDADGQTVRSASYHHDAVNSVPLDADGLPAGNALRAPSPGEKAHSVRTSPDGRYVYASSLGSDRVVWYSTQTGELTLAGSLDAPTGSGPRHLLFNADASRVYVIHEMSGEVAAHERDPDTGALTEIQRIDTVPASLGLVPGFARHPGGPVPGPDAIWCADIRIGGRGKFLFTTERSTSTVSTFAIDPDTGRLDYLRTTDTEEQPRGACVDADGEYLFVCGERSGHLSAYSISPHDGKLTATGRAATGEGPLWIEVVAPL</sequence>
<dbReference type="InterPro" id="IPR015943">
    <property type="entry name" value="WD40/YVTN_repeat-like_dom_sf"/>
</dbReference>
<name>A0A1R4G7X0_9MICC</name>
<accession>A0A1R4G7X0</accession>